<dbReference type="PROSITE" id="PS51469">
    <property type="entry name" value="SUN"/>
    <property type="match status" value="1"/>
</dbReference>
<dbReference type="AlphaFoldDB" id="A0A9P7PWJ5"/>
<keyword evidence="9" id="KW-1185">Reference proteome</keyword>
<feature type="region of interest" description="Disordered" evidence="5">
    <location>
        <begin position="812"/>
        <end position="862"/>
    </location>
</feature>
<feature type="signal peptide" evidence="6">
    <location>
        <begin position="1"/>
        <end position="24"/>
    </location>
</feature>
<dbReference type="GO" id="GO:0034975">
    <property type="term" value="P:protein folding in endoplasmic reticulum"/>
    <property type="evidence" value="ECO:0007669"/>
    <property type="project" value="TreeGrafter"/>
</dbReference>
<comment type="caution">
    <text evidence="8">The sequence shown here is derived from an EMBL/GenBank/DDBJ whole genome shotgun (WGS) entry which is preliminary data.</text>
</comment>
<organism evidence="8 9">
    <name type="scientific">Claviceps humidiphila</name>
    <dbReference type="NCBI Taxonomy" id="1294629"/>
    <lineage>
        <taxon>Eukaryota</taxon>
        <taxon>Fungi</taxon>
        <taxon>Dikarya</taxon>
        <taxon>Ascomycota</taxon>
        <taxon>Pezizomycotina</taxon>
        <taxon>Sordariomycetes</taxon>
        <taxon>Hypocreomycetidae</taxon>
        <taxon>Hypocreales</taxon>
        <taxon>Clavicipitaceae</taxon>
        <taxon>Claviceps</taxon>
    </lineage>
</organism>
<evidence type="ECO:0000259" key="7">
    <source>
        <dbReference type="PROSITE" id="PS51469"/>
    </source>
</evidence>
<dbReference type="EMBL" id="SRQM01000725">
    <property type="protein sequence ID" value="KAG6106501.1"/>
    <property type="molecule type" value="Genomic_DNA"/>
</dbReference>
<proteinExistence type="predicted"/>
<accession>A0A9P7PWJ5</accession>
<dbReference type="Pfam" id="PF07738">
    <property type="entry name" value="Sad1_UNC"/>
    <property type="match status" value="1"/>
</dbReference>
<dbReference type="Gene3D" id="2.60.120.260">
    <property type="entry name" value="Galactose-binding domain-like"/>
    <property type="match status" value="1"/>
</dbReference>
<dbReference type="InterPro" id="IPR045120">
    <property type="entry name" value="Suco/Slp1-like"/>
</dbReference>
<feature type="domain" description="SUN" evidence="7">
    <location>
        <begin position="211"/>
        <end position="372"/>
    </location>
</feature>
<dbReference type="GO" id="GO:0012505">
    <property type="term" value="C:endomembrane system"/>
    <property type="evidence" value="ECO:0007669"/>
    <property type="project" value="UniProtKB-SubCell"/>
</dbReference>
<name>A0A9P7PWJ5_9HYPO</name>
<feature type="compositionally biased region" description="Low complexity" evidence="5">
    <location>
        <begin position="567"/>
        <end position="579"/>
    </location>
</feature>
<dbReference type="GO" id="GO:0016020">
    <property type="term" value="C:membrane"/>
    <property type="evidence" value="ECO:0007669"/>
    <property type="project" value="InterPro"/>
</dbReference>
<reference evidence="8 9" key="1">
    <citation type="journal article" date="2020" name="bioRxiv">
        <title>Whole genome comparisons of ergot fungi reveals the divergence and evolution of species within the genus Claviceps are the result of varying mechanisms driving genome evolution and host range expansion.</title>
        <authorList>
            <person name="Wyka S.A."/>
            <person name="Mondo S.J."/>
            <person name="Liu M."/>
            <person name="Dettman J."/>
            <person name="Nalam V."/>
            <person name="Broders K.D."/>
        </authorList>
    </citation>
    <scope>NUCLEOTIDE SEQUENCE [LARGE SCALE GENOMIC DNA]</scope>
    <source>
        <strain evidence="8 9">LM576</strain>
    </source>
</reference>
<feature type="region of interest" description="Disordered" evidence="5">
    <location>
        <begin position="484"/>
        <end position="580"/>
    </location>
</feature>
<evidence type="ECO:0000256" key="5">
    <source>
        <dbReference type="SAM" id="MobiDB-lite"/>
    </source>
</evidence>
<feature type="compositionally biased region" description="Polar residues" evidence="5">
    <location>
        <begin position="502"/>
        <end position="526"/>
    </location>
</feature>
<sequence length="862" mass="94561">MALAELFLGVYFVFVGLAPKPAIAHGSQAVVSDAITTRVAVGTDVCEARTINYITHALPHSCLTTSWKLPAPTSITATNTASKGTNGSTFIEDELVSDAFKISADLNTTRVAPTDTTARTFMSFEDWKEMMLRRAGQDPQDLRTRQASDHHARDRYSADIGHAGFGEEGEISLDFEHYGEGEESSVLATEEQIKDGVEDQVADPNLVREDGKSATVHLSKDAGKTCKERFSYSSFDAGATILKTSPGAKNAKAILVENKDTYMLLECDTSSKYVIIELSDDISVDTVVLANFEFFSSMVRHFRVSVSDRYPVKIDKWRDLGTFEALNSRDIQPFLVENPQIWAKYVRIEFLTHFGTEYYCPISLVRIHGSRMLDSWKDSESNREDDLIVAEDETGSPAIADNESQGLESAPAINGQHVARGQNVTVWRVRFESIAAIAFNMTCPVHPEVGNSLGRLADSTTVDEAVPSDYDSEPSITETLSLGVASTKSVPQPRKLAEASPGTINAKITNAQAASQIRNKTISRSGASPDDTVRSNDSTVANERLHNATATPTKVASLGGQAMRNRSSGTTGPSSASPTMQEGFFNAITKRLQHVESNLTLSMKYVEDQSKHMQEALQSREQKQQIHFALFLNDLNRTVLAELYTLREQYDQIWQSTVLALESQQHRSESDVMALSTRLNLLAEEVVFQKRMAIVQAIVLLSCLFLIIFSRGASFPSLGPQIDQSSASAYSHSSLPQTTSRQSAYQLSKDRDYPENCHTSISLALHGDDQARADSDTCFSPSSVRFQADGSTPVARNFNSSFYLHLPSHLGSSPLTDPDTPNKDGTKSKHANPRKLLAVLPNDVRKSLPSLPEHSPSHDSAE</sequence>
<evidence type="ECO:0000313" key="8">
    <source>
        <dbReference type="EMBL" id="KAG6106501.1"/>
    </source>
</evidence>
<feature type="chain" id="PRO_5040156850" description="SUN domain-containing protein" evidence="6">
    <location>
        <begin position="25"/>
        <end position="862"/>
    </location>
</feature>
<dbReference type="Proteomes" id="UP000732380">
    <property type="component" value="Unassembled WGS sequence"/>
</dbReference>
<evidence type="ECO:0000256" key="3">
    <source>
        <dbReference type="ARBA" id="ARBA00022989"/>
    </source>
</evidence>
<keyword evidence="6" id="KW-0732">Signal</keyword>
<keyword evidence="3" id="KW-1133">Transmembrane helix</keyword>
<feature type="compositionally biased region" description="Polar residues" evidence="5">
    <location>
        <begin position="735"/>
        <end position="746"/>
    </location>
</feature>
<evidence type="ECO:0000256" key="4">
    <source>
        <dbReference type="ARBA" id="ARBA00023136"/>
    </source>
</evidence>
<evidence type="ECO:0000256" key="1">
    <source>
        <dbReference type="ARBA" id="ARBA00004308"/>
    </source>
</evidence>
<feature type="region of interest" description="Disordered" evidence="5">
    <location>
        <begin position="729"/>
        <end position="749"/>
    </location>
</feature>
<protein>
    <recommendedName>
        <fullName evidence="7">SUN domain-containing protein</fullName>
    </recommendedName>
</protein>
<evidence type="ECO:0000313" key="9">
    <source>
        <dbReference type="Proteomes" id="UP000732380"/>
    </source>
</evidence>
<comment type="subcellular location">
    <subcellularLocation>
        <location evidence="1">Endomembrane system</location>
    </subcellularLocation>
</comment>
<dbReference type="PANTHER" id="PTHR12953">
    <property type="entry name" value="MEMBRANE PROTEIN CH1 RELATED"/>
    <property type="match status" value="1"/>
</dbReference>
<dbReference type="GO" id="GO:0005737">
    <property type="term" value="C:cytoplasm"/>
    <property type="evidence" value="ECO:0007669"/>
    <property type="project" value="TreeGrafter"/>
</dbReference>
<dbReference type="PANTHER" id="PTHR12953:SF0">
    <property type="entry name" value="SUN DOMAIN-CONTAINING OSSIFICATION FACTOR"/>
    <property type="match status" value="1"/>
</dbReference>
<evidence type="ECO:0000256" key="6">
    <source>
        <dbReference type="SAM" id="SignalP"/>
    </source>
</evidence>
<keyword evidence="4" id="KW-0472">Membrane</keyword>
<evidence type="ECO:0000256" key="2">
    <source>
        <dbReference type="ARBA" id="ARBA00022692"/>
    </source>
</evidence>
<keyword evidence="2" id="KW-0812">Transmembrane</keyword>
<gene>
    <name evidence="8" type="ORF">E4U13_007416</name>
</gene>
<dbReference type="InterPro" id="IPR012919">
    <property type="entry name" value="SUN_dom"/>
</dbReference>